<evidence type="ECO:0000256" key="1">
    <source>
        <dbReference type="SAM" id="SignalP"/>
    </source>
</evidence>
<dbReference type="Pfam" id="PF26607">
    <property type="entry name" value="DUF8189"/>
    <property type="match status" value="1"/>
</dbReference>
<feature type="signal peptide" evidence="1">
    <location>
        <begin position="1"/>
        <end position="25"/>
    </location>
</feature>
<keyword evidence="4" id="KW-1185">Reference proteome</keyword>
<dbReference type="Proteomes" id="UP001499863">
    <property type="component" value="Unassembled WGS sequence"/>
</dbReference>
<feature type="chain" id="PRO_5047316610" description="PLL-like beta propeller domain-containing protein" evidence="1">
    <location>
        <begin position="26"/>
        <end position="145"/>
    </location>
</feature>
<feature type="domain" description="PLL-like beta propeller" evidence="2">
    <location>
        <begin position="55"/>
        <end position="142"/>
    </location>
</feature>
<keyword evidence="1" id="KW-0732">Signal</keyword>
<name>A0ABN1YB93_9ACTN</name>
<evidence type="ECO:0000259" key="2">
    <source>
        <dbReference type="Pfam" id="PF26607"/>
    </source>
</evidence>
<dbReference type="EMBL" id="BAAAKJ010000256">
    <property type="protein sequence ID" value="GAA1403086.1"/>
    <property type="molecule type" value="Genomic_DNA"/>
</dbReference>
<comment type="caution">
    <text evidence="3">The sequence shown here is derived from an EMBL/GenBank/DDBJ whole genome shotgun (WGS) entry which is preliminary data.</text>
</comment>
<organism evidence="3 4">
    <name type="scientific">Kitasatospora putterlickiae</name>
    <dbReference type="NCBI Taxonomy" id="221725"/>
    <lineage>
        <taxon>Bacteria</taxon>
        <taxon>Bacillati</taxon>
        <taxon>Actinomycetota</taxon>
        <taxon>Actinomycetes</taxon>
        <taxon>Kitasatosporales</taxon>
        <taxon>Streptomycetaceae</taxon>
        <taxon>Kitasatospora</taxon>
    </lineage>
</organism>
<gene>
    <name evidence="3" type="ORF">GCM10009639_47300</name>
</gene>
<accession>A0ABN1YB93</accession>
<proteinExistence type="predicted"/>
<dbReference type="SUPFAM" id="SSF89372">
    <property type="entry name" value="Fucose-specific lectin"/>
    <property type="match status" value="1"/>
</dbReference>
<reference evidence="3 4" key="1">
    <citation type="journal article" date="2019" name="Int. J. Syst. Evol. Microbiol.">
        <title>The Global Catalogue of Microorganisms (GCM) 10K type strain sequencing project: providing services to taxonomists for standard genome sequencing and annotation.</title>
        <authorList>
            <consortium name="The Broad Institute Genomics Platform"/>
            <consortium name="The Broad Institute Genome Sequencing Center for Infectious Disease"/>
            <person name="Wu L."/>
            <person name="Ma J."/>
        </authorList>
    </citation>
    <scope>NUCLEOTIDE SEQUENCE [LARGE SCALE GENOMIC DNA]</scope>
    <source>
        <strain evidence="3 4">JCM 12393</strain>
    </source>
</reference>
<sequence length="145" mass="15077">MKKIKTALAAAVLAGVAMTAAPATAAAAPAVQAEPMHCVSPAWGGEYLCGGEYGSPGIVEYAYRDGRRQVFVIGTDHAVWTRSSSTSGKKGSWSSLGGYLTGGVGITASDMGQGRFEIAARGTDNRLWARRHAADGSWSAWARIS</sequence>
<dbReference type="Gene3D" id="2.120.10.70">
    <property type="entry name" value="Fucose-specific lectin"/>
    <property type="match status" value="1"/>
</dbReference>
<protein>
    <recommendedName>
        <fullName evidence="2">PLL-like beta propeller domain-containing protein</fullName>
    </recommendedName>
</protein>
<evidence type="ECO:0000313" key="4">
    <source>
        <dbReference type="Proteomes" id="UP001499863"/>
    </source>
</evidence>
<dbReference type="InterPro" id="IPR058502">
    <property type="entry name" value="PLL-like_beta-prop"/>
</dbReference>
<evidence type="ECO:0000313" key="3">
    <source>
        <dbReference type="EMBL" id="GAA1403086.1"/>
    </source>
</evidence>
<dbReference type="RefSeq" id="WP_344339015.1">
    <property type="nucleotide sequence ID" value="NZ_BAAAKJ010000256.1"/>
</dbReference>